<comment type="caution">
    <text evidence="4">The sequence shown here is derived from an EMBL/GenBank/DDBJ whole genome shotgun (WGS) entry which is preliminary data.</text>
</comment>
<dbReference type="SUPFAM" id="SSF49899">
    <property type="entry name" value="Concanavalin A-like lectins/glucanases"/>
    <property type="match status" value="1"/>
</dbReference>
<dbReference type="PRINTS" id="PR00737">
    <property type="entry name" value="GLHYDRLASE16"/>
</dbReference>
<organism evidence="4 5">
    <name type="scientific">Psophocarpus tetragonolobus</name>
    <name type="common">Winged bean</name>
    <name type="synonym">Dolichos tetragonolobus</name>
    <dbReference type="NCBI Taxonomy" id="3891"/>
    <lineage>
        <taxon>Eukaryota</taxon>
        <taxon>Viridiplantae</taxon>
        <taxon>Streptophyta</taxon>
        <taxon>Embryophyta</taxon>
        <taxon>Tracheophyta</taxon>
        <taxon>Spermatophyta</taxon>
        <taxon>Magnoliopsida</taxon>
        <taxon>eudicotyledons</taxon>
        <taxon>Gunneridae</taxon>
        <taxon>Pentapetalae</taxon>
        <taxon>rosids</taxon>
        <taxon>fabids</taxon>
        <taxon>Fabales</taxon>
        <taxon>Fabaceae</taxon>
        <taxon>Papilionoideae</taxon>
        <taxon>50 kb inversion clade</taxon>
        <taxon>NPAAA clade</taxon>
        <taxon>indigoferoid/millettioid clade</taxon>
        <taxon>Phaseoleae</taxon>
        <taxon>Psophocarpus</taxon>
    </lineage>
</organism>
<dbReference type="EMBL" id="JAYMYS010000006">
    <property type="protein sequence ID" value="KAK7390042.1"/>
    <property type="molecule type" value="Genomic_DNA"/>
</dbReference>
<feature type="domain" description="GH16" evidence="3">
    <location>
        <begin position="57"/>
        <end position="129"/>
    </location>
</feature>
<dbReference type="AlphaFoldDB" id="A0AAN9XFB1"/>
<evidence type="ECO:0000256" key="1">
    <source>
        <dbReference type="ARBA" id="ARBA00022801"/>
    </source>
</evidence>
<dbReference type="InterPro" id="IPR044791">
    <property type="entry name" value="Beta-glucanase/XTH"/>
</dbReference>
<dbReference type="Proteomes" id="UP001386955">
    <property type="component" value="Unassembled WGS sequence"/>
</dbReference>
<dbReference type="Pfam" id="PF00722">
    <property type="entry name" value="Glyco_hydro_16"/>
    <property type="match status" value="1"/>
</dbReference>
<protein>
    <recommendedName>
        <fullName evidence="3">GH16 domain-containing protein</fullName>
    </recommendedName>
</protein>
<keyword evidence="5" id="KW-1185">Reference proteome</keyword>
<accession>A0AAN9XFB1</accession>
<dbReference type="GO" id="GO:0004553">
    <property type="term" value="F:hydrolase activity, hydrolyzing O-glycosyl compounds"/>
    <property type="evidence" value="ECO:0007669"/>
    <property type="project" value="InterPro"/>
</dbReference>
<sequence>MADATLRVHQTQPLKDIYTPEACSHYAISNSIILTYDHRGGAPPRGRDRLRVFRTIVQTNYYSEGVGNKEQIHVLGFDASDEFHEYVIVWENDAIEWRVDGKVVRREGFPKKPMFLYASVWDASCIADRKYRGTHQPYVCMYKDIHVPVGTAVVY</sequence>
<evidence type="ECO:0000256" key="2">
    <source>
        <dbReference type="ARBA" id="ARBA00023295"/>
    </source>
</evidence>
<proteinExistence type="predicted"/>
<reference evidence="4 5" key="1">
    <citation type="submission" date="2024-01" db="EMBL/GenBank/DDBJ databases">
        <title>The genomes of 5 underutilized Papilionoideae crops provide insights into root nodulation and disease resistanc.</title>
        <authorList>
            <person name="Jiang F."/>
        </authorList>
    </citation>
    <scope>NUCLEOTIDE SEQUENCE [LARGE SCALE GENOMIC DNA]</scope>
    <source>
        <strain evidence="4">DUOXIRENSHENG_FW03</strain>
        <tissue evidence="4">Leaves</tissue>
    </source>
</reference>
<dbReference type="Gene3D" id="2.60.120.200">
    <property type="match status" value="1"/>
</dbReference>
<evidence type="ECO:0000259" key="3">
    <source>
        <dbReference type="Pfam" id="PF00722"/>
    </source>
</evidence>
<dbReference type="InterPro" id="IPR000757">
    <property type="entry name" value="Beta-glucanase-like"/>
</dbReference>
<keyword evidence="2" id="KW-0326">Glycosidase</keyword>
<gene>
    <name evidence="4" type="ORF">VNO78_25340</name>
</gene>
<name>A0AAN9XFB1_PSOTE</name>
<keyword evidence="1" id="KW-0378">Hydrolase</keyword>
<dbReference type="InterPro" id="IPR013320">
    <property type="entry name" value="ConA-like_dom_sf"/>
</dbReference>
<evidence type="ECO:0000313" key="5">
    <source>
        <dbReference type="Proteomes" id="UP001386955"/>
    </source>
</evidence>
<evidence type="ECO:0000313" key="4">
    <source>
        <dbReference type="EMBL" id="KAK7390042.1"/>
    </source>
</evidence>
<dbReference type="GO" id="GO:0005975">
    <property type="term" value="P:carbohydrate metabolic process"/>
    <property type="evidence" value="ECO:0007669"/>
    <property type="project" value="InterPro"/>
</dbReference>
<dbReference type="PANTHER" id="PTHR31062">
    <property type="entry name" value="XYLOGLUCAN ENDOTRANSGLUCOSYLASE/HYDROLASE PROTEIN 8-RELATED"/>
    <property type="match status" value="1"/>
</dbReference>
<dbReference type="InterPro" id="IPR008264">
    <property type="entry name" value="Beta_glucanase"/>
</dbReference>